<dbReference type="AlphaFoldDB" id="K0SQA3"/>
<organism evidence="2 3">
    <name type="scientific">Thalassiosira oceanica</name>
    <name type="common">Marine diatom</name>
    <dbReference type="NCBI Taxonomy" id="159749"/>
    <lineage>
        <taxon>Eukaryota</taxon>
        <taxon>Sar</taxon>
        <taxon>Stramenopiles</taxon>
        <taxon>Ochrophyta</taxon>
        <taxon>Bacillariophyta</taxon>
        <taxon>Coscinodiscophyceae</taxon>
        <taxon>Thalassiosirophycidae</taxon>
        <taxon>Thalassiosirales</taxon>
        <taxon>Thalassiosiraceae</taxon>
        <taxon>Thalassiosira</taxon>
    </lineage>
</organism>
<evidence type="ECO:0000313" key="2">
    <source>
        <dbReference type="EMBL" id="EJK60547.1"/>
    </source>
</evidence>
<comment type="caution">
    <text evidence="2">The sequence shown here is derived from an EMBL/GenBank/DDBJ whole genome shotgun (WGS) entry which is preliminary data.</text>
</comment>
<dbReference type="EMBL" id="AGNL01020944">
    <property type="protein sequence ID" value="EJK60547.1"/>
    <property type="molecule type" value="Genomic_DNA"/>
</dbReference>
<protein>
    <submittedName>
        <fullName evidence="2">Uncharacterized protein</fullName>
    </submittedName>
</protein>
<name>K0SQA3_THAOC</name>
<feature type="region of interest" description="Disordered" evidence="1">
    <location>
        <begin position="65"/>
        <end position="152"/>
    </location>
</feature>
<dbReference type="Proteomes" id="UP000266841">
    <property type="component" value="Unassembled WGS sequence"/>
</dbReference>
<feature type="compositionally biased region" description="Basic and acidic residues" evidence="1">
    <location>
        <begin position="69"/>
        <end position="88"/>
    </location>
</feature>
<evidence type="ECO:0000256" key="1">
    <source>
        <dbReference type="SAM" id="MobiDB-lite"/>
    </source>
</evidence>
<proteinExistence type="predicted"/>
<dbReference type="SUPFAM" id="SSF81901">
    <property type="entry name" value="HCP-like"/>
    <property type="match status" value="1"/>
</dbReference>
<dbReference type="Gene3D" id="1.25.40.10">
    <property type="entry name" value="Tetratricopeptide repeat domain"/>
    <property type="match status" value="1"/>
</dbReference>
<accession>K0SQA3</accession>
<reference evidence="2 3" key="1">
    <citation type="journal article" date="2012" name="Genome Biol.">
        <title>Genome and low-iron response of an oceanic diatom adapted to chronic iron limitation.</title>
        <authorList>
            <person name="Lommer M."/>
            <person name="Specht M."/>
            <person name="Roy A.S."/>
            <person name="Kraemer L."/>
            <person name="Andreson R."/>
            <person name="Gutowska M.A."/>
            <person name="Wolf J."/>
            <person name="Bergner S.V."/>
            <person name="Schilhabel M.B."/>
            <person name="Klostermeier U.C."/>
            <person name="Beiko R.G."/>
            <person name="Rosenstiel P."/>
            <person name="Hippler M."/>
            <person name="Laroche J."/>
        </authorList>
    </citation>
    <scope>NUCLEOTIDE SEQUENCE [LARGE SCALE GENOMIC DNA]</scope>
    <source>
        <strain evidence="2 3">CCMP1005</strain>
    </source>
</reference>
<keyword evidence="3" id="KW-1185">Reference proteome</keyword>
<gene>
    <name evidence="2" type="ORF">THAOC_19077</name>
</gene>
<evidence type="ECO:0000313" key="3">
    <source>
        <dbReference type="Proteomes" id="UP000266841"/>
    </source>
</evidence>
<dbReference type="InterPro" id="IPR011990">
    <property type="entry name" value="TPR-like_helical_dom_sf"/>
</dbReference>
<sequence>MKGHAESRHNLGCIEGEKGNYDRAARHLLISAKMGQRDSVEMIKQMFTAGLATKEQYAEALKGYQDAVEETKSHDRDEAKRLHDRQEDPTSSLPPQDSWFLDPSCSPASPTPARGDDRPSSGLDPAAQGAAGQTADVDPVLGSPLSSSYGED</sequence>